<dbReference type="Proteomes" id="UP001054945">
    <property type="component" value="Unassembled WGS sequence"/>
</dbReference>
<sequence>TPISISDVPNAIKIAVSHKGNNTEAQERGIIYRCSSWDESQKAWSSDGIVTYGVEGNVMKCWSSSLDIICCG</sequence>
<organism evidence="1 2">
    <name type="scientific">Caerostris extrusa</name>
    <name type="common">Bark spider</name>
    <name type="synonym">Caerostris bankana</name>
    <dbReference type="NCBI Taxonomy" id="172846"/>
    <lineage>
        <taxon>Eukaryota</taxon>
        <taxon>Metazoa</taxon>
        <taxon>Ecdysozoa</taxon>
        <taxon>Arthropoda</taxon>
        <taxon>Chelicerata</taxon>
        <taxon>Arachnida</taxon>
        <taxon>Araneae</taxon>
        <taxon>Araneomorphae</taxon>
        <taxon>Entelegynae</taxon>
        <taxon>Araneoidea</taxon>
        <taxon>Araneidae</taxon>
        <taxon>Caerostris</taxon>
    </lineage>
</organism>
<feature type="non-terminal residue" evidence="1">
    <location>
        <position position="1"/>
    </location>
</feature>
<evidence type="ECO:0000313" key="1">
    <source>
        <dbReference type="EMBL" id="GIY66186.1"/>
    </source>
</evidence>
<gene>
    <name evidence="1" type="ORF">CEXT_745451</name>
</gene>
<reference evidence="1 2" key="1">
    <citation type="submission" date="2021-06" db="EMBL/GenBank/DDBJ databases">
        <title>Caerostris extrusa draft genome.</title>
        <authorList>
            <person name="Kono N."/>
            <person name="Arakawa K."/>
        </authorList>
    </citation>
    <scope>NUCLEOTIDE SEQUENCE [LARGE SCALE GENOMIC DNA]</scope>
</reference>
<accession>A0AAV4V797</accession>
<evidence type="ECO:0000313" key="2">
    <source>
        <dbReference type="Proteomes" id="UP001054945"/>
    </source>
</evidence>
<keyword evidence="2" id="KW-1185">Reference proteome</keyword>
<dbReference type="EMBL" id="BPLR01014089">
    <property type="protein sequence ID" value="GIY66186.1"/>
    <property type="molecule type" value="Genomic_DNA"/>
</dbReference>
<name>A0AAV4V797_CAEEX</name>
<comment type="caution">
    <text evidence="1">The sequence shown here is derived from an EMBL/GenBank/DDBJ whole genome shotgun (WGS) entry which is preliminary data.</text>
</comment>
<proteinExistence type="predicted"/>
<protein>
    <submittedName>
        <fullName evidence="1">Uncharacterized protein</fullName>
    </submittedName>
</protein>
<dbReference type="AlphaFoldDB" id="A0AAV4V797"/>